<protein>
    <submittedName>
        <fullName evidence="5">Uncharacterized protein</fullName>
    </submittedName>
</protein>
<feature type="transmembrane region" description="Helical" evidence="2">
    <location>
        <begin position="268"/>
        <end position="290"/>
    </location>
</feature>
<feature type="region of interest" description="Disordered" evidence="1">
    <location>
        <begin position="306"/>
        <end position="339"/>
    </location>
</feature>
<evidence type="ECO:0000256" key="2">
    <source>
        <dbReference type="SAM" id="Phobius"/>
    </source>
</evidence>
<sequence length="820" mass="90513">MPSAPTFTETWGCQMIAYIFDILLYGVTLILVAQYFYRRESGDGIFTKVTVGALFFFSTLHTAFLSHQIYTDYVQWFDKPDLLNIIPFSASTMLLAIYLTAFTAQIFFASRIWLLSKSTGQKILCCSPVVLLAVLQICELFSSSQSPLFISNSFEIAFGIAQTVLVIKTAVFSRLETTARITSTQAGTCAACDIMITLVLCFQLEQARSGSRRTNSAVDKLILYAINRGAATRHVSTPLPSQPYFLMHFTSTAALVQLILFVVKPGTFIFMIFLLPSCHLYVISVVSMLITRDAIRNKLREAPETGSSFQLESMRSGRSGAGRDAVNRSHQSSQSPGVSVVTWTSMHRDDNEVLDVSKAEAGQVGRGGTDMSEDHLPPEFSIVGPPEVMVSTSESLPTGGIKRRASISFEGMQDDSRKRLKERPEIGQSAPADEGGKSQVIASTSTAVDLVEDLYDELSCGCVVQWIRNGGTHCPACRGVSTIVSPSRPLQIVIDALLRAAPHKARTERERLQADEIYKGGINMRIPAPREASPEPNLNLNGDYARPCPHCLPNNPYRWTCPQPIPDPNTDVDHAWHLEDGVPPGHTHCGNCEVLMALQAPSTTKCDFCHSSFCGISVPGRCVAVPVIVQHLHGMADVGDLIQCTEVYECFNGNTVEVDFMLDYMTAQGMTPKHIYKDIVSHIKIQPRQFAPLIEQDIFLDNASDPNQSSESPRESICRRCATEIFFWGLKDWWVRERQKGFVEEAIAGRKDCPNGPECARQRDLGHAKEFNHIFSRPAQALPSRTEQTEVPIVENSASVAVDVSGEHPLPMEGDVIPSF</sequence>
<dbReference type="PANTHER" id="PTHR40465">
    <property type="entry name" value="CHROMOSOME 1, WHOLE GENOME SHOTGUN SEQUENCE"/>
    <property type="match status" value="1"/>
</dbReference>
<gene>
    <name evidence="5" type="ORF">WG66_3103</name>
</gene>
<dbReference type="AlphaFoldDB" id="A0A0W0G6V9"/>
<evidence type="ECO:0000256" key="1">
    <source>
        <dbReference type="SAM" id="MobiDB-lite"/>
    </source>
</evidence>
<name>A0A0W0G6V9_MONRR</name>
<reference evidence="5 6" key="1">
    <citation type="submission" date="2015-12" db="EMBL/GenBank/DDBJ databases">
        <title>Draft genome sequence of Moniliophthora roreri, the causal agent of frosty pod rot of cacao.</title>
        <authorList>
            <person name="Aime M.C."/>
            <person name="Diaz-Valderrama J.R."/>
            <person name="Kijpornyongpan T."/>
            <person name="Phillips-Mora W."/>
        </authorList>
    </citation>
    <scope>NUCLEOTIDE SEQUENCE [LARGE SCALE GENOMIC DNA]</scope>
    <source>
        <strain evidence="5 6">MCA 2952</strain>
    </source>
</reference>
<keyword evidence="2" id="KW-1133">Transmembrane helix</keyword>
<feature type="compositionally biased region" description="Basic and acidic residues" evidence="1">
    <location>
        <begin position="414"/>
        <end position="425"/>
    </location>
</feature>
<accession>A0A0W0G6V9</accession>
<evidence type="ECO:0000259" key="3">
    <source>
        <dbReference type="Pfam" id="PF17979"/>
    </source>
</evidence>
<feature type="transmembrane region" description="Helical" evidence="2">
    <location>
        <begin position="82"/>
        <end position="102"/>
    </location>
</feature>
<feature type="transmembrane region" description="Helical" evidence="2">
    <location>
        <begin position="243"/>
        <end position="262"/>
    </location>
</feature>
<dbReference type="InterPro" id="IPR045339">
    <property type="entry name" value="DUF6534"/>
</dbReference>
<evidence type="ECO:0000313" key="6">
    <source>
        <dbReference type="Proteomes" id="UP000054988"/>
    </source>
</evidence>
<evidence type="ECO:0000313" key="5">
    <source>
        <dbReference type="EMBL" id="KTB44312.1"/>
    </source>
</evidence>
<comment type="caution">
    <text evidence="5">The sequence shown here is derived from an EMBL/GenBank/DDBJ whole genome shotgun (WGS) entry which is preliminary data.</text>
</comment>
<feature type="domain" description="E3 ubiquitin-protein ligase CHFR cysteine rich" evidence="3">
    <location>
        <begin position="586"/>
        <end position="726"/>
    </location>
</feature>
<dbReference type="PANTHER" id="PTHR40465:SF1">
    <property type="entry name" value="DUF6534 DOMAIN-CONTAINING PROTEIN"/>
    <property type="match status" value="1"/>
</dbReference>
<feature type="transmembrane region" description="Helical" evidence="2">
    <location>
        <begin position="15"/>
        <end position="37"/>
    </location>
</feature>
<dbReference type="eggNOG" id="KOG0802">
    <property type="taxonomic scope" value="Eukaryota"/>
</dbReference>
<dbReference type="EMBL" id="LATX01000952">
    <property type="protein sequence ID" value="KTB44312.1"/>
    <property type="molecule type" value="Genomic_DNA"/>
</dbReference>
<keyword evidence="2" id="KW-0472">Membrane</keyword>
<dbReference type="Pfam" id="PF20152">
    <property type="entry name" value="DUF6534"/>
    <property type="match status" value="1"/>
</dbReference>
<evidence type="ECO:0000259" key="4">
    <source>
        <dbReference type="Pfam" id="PF20152"/>
    </source>
</evidence>
<dbReference type="Proteomes" id="UP000054988">
    <property type="component" value="Unassembled WGS sequence"/>
</dbReference>
<feature type="region of interest" description="Disordered" evidence="1">
    <location>
        <begin position="406"/>
        <end position="440"/>
    </location>
</feature>
<feature type="compositionally biased region" description="Polar residues" evidence="1">
    <location>
        <begin position="328"/>
        <end position="339"/>
    </location>
</feature>
<keyword evidence="2" id="KW-0812">Transmembrane</keyword>
<feature type="transmembrane region" description="Helical" evidence="2">
    <location>
        <begin position="49"/>
        <end position="70"/>
    </location>
</feature>
<organism evidence="5 6">
    <name type="scientific">Moniliophthora roreri</name>
    <name type="common">Frosty pod rot fungus</name>
    <name type="synonym">Monilia roreri</name>
    <dbReference type="NCBI Taxonomy" id="221103"/>
    <lineage>
        <taxon>Eukaryota</taxon>
        <taxon>Fungi</taxon>
        <taxon>Dikarya</taxon>
        <taxon>Basidiomycota</taxon>
        <taxon>Agaricomycotina</taxon>
        <taxon>Agaricomycetes</taxon>
        <taxon>Agaricomycetidae</taxon>
        <taxon>Agaricales</taxon>
        <taxon>Marasmiineae</taxon>
        <taxon>Marasmiaceae</taxon>
        <taxon>Moniliophthora</taxon>
    </lineage>
</organism>
<feature type="domain" description="DUF6534" evidence="4">
    <location>
        <begin position="190"/>
        <end position="293"/>
    </location>
</feature>
<feature type="transmembrane region" description="Helical" evidence="2">
    <location>
        <begin position="123"/>
        <end position="142"/>
    </location>
</feature>
<dbReference type="Pfam" id="PF17979">
    <property type="entry name" value="zf-CRD"/>
    <property type="match status" value="1"/>
</dbReference>
<proteinExistence type="predicted"/>
<dbReference type="InterPro" id="IPR040909">
    <property type="entry name" value="CHFR_Znf-CRD"/>
</dbReference>